<evidence type="ECO:0000313" key="2">
    <source>
        <dbReference type="EMBL" id="KAJ7035962.1"/>
    </source>
</evidence>
<name>A0AAD6X437_9AGAR</name>
<keyword evidence="1" id="KW-0732">Signal</keyword>
<dbReference type="AlphaFoldDB" id="A0AAD6X437"/>
<dbReference type="EMBL" id="JARJCM010000046">
    <property type="protein sequence ID" value="KAJ7035962.1"/>
    <property type="molecule type" value="Genomic_DNA"/>
</dbReference>
<gene>
    <name evidence="2" type="ORF">C8F04DRAFT_1181742</name>
</gene>
<accession>A0AAD6X437</accession>
<evidence type="ECO:0000313" key="3">
    <source>
        <dbReference type="Proteomes" id="UP001218188"/>
    </source>
</evidence>
<feature type="chain" id="PRO_5042198294" evidence="1">
    <location>
        <begin position="25"/>
        <end position="206"/>
    </location>
</feature>
<comment type="caution">
    <text evidence="2">The sequence shown here is derived from an EMBL/GenBank/DDBJ whole genome shotgun (WGS) entry which is preliminary data.</text>
</comment>
<organism evidence="2 3">
    <name type="scientific">Mycena alexandri</name>
    <dbReference type="NCBI Taxonomy" id="1745969"/>
    <lineage>
        <taxon>Eukaryota</taxon>
        <taxon>Fungi</taxon>
        <taxon>Dikarya</taxon>
        <taxon>Basidiomycota</taxon>
        <taxon>Agaricomycotina</taxon>
        <taxon>Agaricomycetes</taxon>
        <taxon>Agaricomycetidae</taxon>
        <taxon>Agaricales</taxon>
        <taxon>Marasmiineae</taxon>
        <taxon>Mycenaceae</taxon>
        <taxon>Mycena</taxon>
    </lineage>
</organism>
<evidence type="ECO:0000256" key="1">
    <source>
        <dbReference type="SAM" id="SignalP"/>
    </source>
</evidence>
<proteinExistence type="predicted"/>
<feature type="signal peptide" evidence="1">
    <location>
        <begin position="1"/>
        <end position="24"/>
    </location>
</feature>
<dbReference type="Proteomes" id="UP001218188">
    <property type="component" value="Unassembled WGS sequence"/>
</dbReference>
<reference evidence="2" key="1">
    <citation type="submission" date="2023-03" db="EMBL/GenBank/DDBJ databases">
        <title>Massive genome expansion in bonnet fungi (Mycena s.s.) driven by repeated elements and novel gene families across ecological guilds.</title>
        <authorList>
            <consortium name="Lawrence Berkeley National Laboratory"/>
            <person name="Harder C.B."/>
            <person name="Miyauchi S."/>
            <person name="Viragh M."/>
            <person name="Kuo A."/>
            <person name="Thoen E."/>
            <person name="Andreopoulos B."/>
            <person name="Lu D."/>
            <person name="Skrede I."/>
            <person name="Drula E."/>
            <person name="Henrissat B."/>
            <person name="Morin E."/>
            <person name="Kohler A."/>
            <person name="Barry K."/>
            <person name="LaButti K."/>
            <person name="Morin E."/>
            <person name="Salamov A."/>
            <person name="Lipzen A."/>
            <person name="Mereny Z."/>
            <person name="Hegedus B."/>
            <person name="Baldrian P."/>
            <person name="Stursova M."/>
            <person name="Weitz H."/>
            <person name="Taylor A."/>
            <person name="Grigoriev I.V."/>
            <person name="Nagy L.G."/>
            <person name="Martin F."/>
            <person name="Kauserud H."/>
        </authorList>
    </citation>
    <scope>NUCLEOTIDE SEQUENCE</scope>
    <source>
        <strain evidence="2">CBHHK200</strain>
    </source>
</reference>
<keyword evidence="3" id="KW-1185">Reference proteome</keyword>
<protein>
    <submittedName>
        <fullName evidence="2">Uncharacterized protein</fullName>
    </submittedName>
</protein>
<sequence>MFPPNSFSAATLLCIVFQPVAVQSAFKRSKTVEDIQREMSLRCENGAKLLMRRHHALRRVTPRGLKSQYSSSNVEDFWASVSENGAKLLTRRRAGRLQNPILPFQTLMDRIESENQNGTEVLTRRRHCHIVHFAASRRTASKRNINIQNVGVQDQLVRLGANVVIDAALPCTSSRHAARLQNTTSSFKALLASIRLSGLFEERERR</sequence>